<dbReference type="GeneID" id="92658552"/>
<accession>A0ABY9SNK6</accession>
<reference evidence="1 2" key="1">
    <citation type="journal article" date="2023" name="J Bioinform Genom">
        <title>Complete genome sequence of the bacterium Pseudomonas shirazica hy376 from natural waters of algiers.</title>
        <authorList>
            <person name="Haffaressas Y."/>
            <person name="Seghouani N."/>
            <person name="Arzamasceva V.O."/>
            <person name="Tepeeva A.N."/>
            <person name="Vasilenko O.V."/>
        </authorList>
    </citation>
    <scope>NUCLEOTIDE SEQUENCE [LARGE SCALE GENOMIC DNA]</scope>
    <source>
        <strain evidence="1 2">HY376</strain>
    </source>
</reference>
<evidence type="ECO:0000313" key="1">
    <source>
        <dbReference type="EMBL" id="WMY84652.1"/>
    </source>
</evidence>
<dbReference type="Proteomes" id="UP001258940">
    <property type="component" value="Chromosome"/>
</dbReference>
<sequence>MDYLYKGSTLGTVITVSNSITIVEGGLRIVALRSMRSGRCEIMNAGTDQQGSILSWQGSSESCHAYQNFTAYGYSRFLHINVAGYHGVARDKLTGHYHFGHGYRQLNPVLMRFNSADALSPFGAGGLNAYAFLLNDPVNGTDPSGAYKIGGRALVSTDDFVLFVTQPAPRMPRVLNAVAHARPGTIKIGGVRHTPERYVDYLKGLKIDPAEFDHRIIGCGTADSPGAGQPAFIEGLSGIVKRPVEGNSGLATYKLERTLNPMSREVHVNVEVPEVNPFEVGTEKHAKFNYSPVTVGAMADIRSKK</sequence>
<dbReference type="NCBIfam" id="TIGR03696">
    <property type="entry name" value="Rhs_assc_core"/>
    <property type="match status" value="1"/>
</dbReference>
<name>A0ABY9SNK6_9PSED</name>
<proteinExistence type="predicted"/>
<keyword evidence="2" id="KW-1185">Reference proteome</keyword>
<organism evidence="1 2">
    <name type="scientific">Pseudomonas shirazica</name>
    <dbReference type="NCBI Taxonomy" id="1940636"/>
    <lineage>
        <taxon>Bacteria</taxon>
        <taxon>Pseudomonadati</taxon>
        <taxon>Pseudomonadota</taxon>
        <taxon>Gammaproteobacteria</taxon>
        <taxon>Pseudomonadales</taxon>
        <taxon>Pseudomonadaceae</taxon>
        <taxon>Pseudomonas</taxon>
    </lineage>
</organism>
<protein>
    <submittedName>
        <fullName evidence="1">RHS repeat-associated core domain-containing protein</fullName>
    </submittedName>
</protein>
<evidence type="ECO:0000313" key="2">
    <source>
        <dbReference type="Proteomes" id="UP001258940"/>
    </source>
</evidence>
<dbReference type="InterPro" id="IPR022385">
    <property type="entry name" value="Rhs_assc_core"/>
</dbReference>
<dbReference type="Gene3D" id="2.180.10.10">
    <property type="entry name" value="RHS repeat-associated core"/>
    <property type="match status" value="1"/>
</dbReference>
<dbReference type="EMBL" id="CP127845">
    <property type="protein sequence ID" value="WMY84652.1"/>
    <property type="molecule type" value="Genomic_DNA"/>
</dbReference>
<gene>
    <name evidence="1" type="ORF">QR297_22315</name>
</gene>
<dbReference type="RefSeq" id="WP_100413018.1">
    <property type="nucleotide sequence ID" value="NZ_CP063456.1"/>
</dbReference>